<feature type="transmembrane region" description="Helical" evidence="1">
    <location>
        <begin position="77"/>
        <end position="98"/>
    </location>
</feature>
<sequence>MTYHAATIYEPKIGLSGFLSRILAVCNGTEHFHVIWIAVFTIEKLGRQSLMIFRAVAVSFSLTVFAIVTSIDGSSPGIVAAVFLFVFNTFVAVERLGVAWL</sequence>
<dbReference type="AlphaFoldDB" id="N1PSZ2"/>
<reference evidence="3" key="1">
    <citation type="journal article" date="2012" name="PLoS Genet.">
        <title>The genomes of the fungal plant pathogens Cladosporium fulvum and Dothistroma septosporum reveal adaptation to different hosts and lifestyles but also signatures of common ancestry.</title>
        <authorList>
            <person name="de Wit P.J.G.M."/>
            <person name="van der Burgt A."/>
            <person name="Oekmen B."/>
            <person name="Stergiopoulos I."/>
            <person name="Abd-Elsalam K.A."/>
            <person name="Aerts A.L."/>
            <person name="Bahkali A.H."/>
            <person name="Beenen H.G."/>
            <person name="Chettri P."/>
            <person name="Cox M.P."/>
            <person name="Datema E."/>
            <person name="de Vries R.P."/>
            <person name="Dhillon B."/>
            <person name="Ganley A.R."/>
            <person name="Griffiths S.A."/>
            <person name="Guo Y."/>
            <person name="Hamelin R.C."/>
            <person name="Henrissat B."/>
            <person name="Kabir M.S."/>
            <person name="Jashni M.K."/>
            <person name="Kema G."/>
            <person name="Klaubauf S."/>
            <person name="Lapidus A."/>
            <person name="Levasseur A."/>
            <person name="Lindquist E."/>
            <person name="Mehrabi R."/>
            <person name="Ohm R.A."/>
            <person name="Owen T.J."/>
            <person name="Salamov A."/>
            <person name="Schwelm A."/>
            <person name="Schijlen E."/>
            <person name="Sun H."/>
            <person name="van den Burg H.A."/>
            <person name="van Ham R.C.H.J."/>
            <person name="Zhang S."/>
            <person name="Goodwin S.B."/>
            <person name="Grigoriev I.V."/>
            <person name="Collemare J."/>
            <person name="Bradshaw R.E."/>
        </authorList>
    </citation>
    <scope>NUCLEOTIDE SEQUENCE [LARGE SCALE GENOMIC DNA]</scope>
    <source>
        <strain evidence="3">NZE10 / CBS 128990</strain>
    </source>
</reference>
<protein>
    <recommendedName>
        <fullName evidence="4">Major facilitator superfamily (MFS) profile domain-containing protein</fullName>
    </recommendedName>
</protein>
<keyword evidence="1" id="KW-0812">Transmembrane</keyword>
<dbReference type="HOGENOM" id="CLU_2291622_0_0_1"/>
<dbReference type="Gene3D" id="1.20.1250.20">
    <property type="entry name" value="MFS general substrate transporter like domains"/>
    <property type="match status" value="1"/>
</dbReference>
<proteinExistence type="predicted"/>
<organism evidence="2 3">
    <name type="scientific">Dothistroma septosporum (strain NZE10 / CBS 128990)</name>
    <name type="common">Red band needle blight fungus</name>
    <name type="synonym">Mycosphaerella pini</name>
    <dbReference type="NCBI Taxonomy" id="675120"/>
    <lineage>
        <taxon>Eukaryota</taxon>
        <taxon>Fungi</taxon>
        <taxon>Dikarya</taxon>
        <taxon>Ascomycota</taxon>
        <taxon>Pezizomycotina</taxon>
        <taxon>Dothideomycetes</taxon>
        <taxon>Dothideomycetidae</taxon>
        <taxon>Mycosphaerellales</taxon>
        <taxon>Mycosphaerellaceae</taxon>
        <taxon>Dothistroma</taxon>
    </lineage>
</organism>
<evidence type="ECO:0008006" key="4">
    <source>
        <dbReference type="Google" id="ProtNLM"/>
    </source>
</evidence>
<dbReference type="OrthoDB" id="6133115at2759"/>
<keyword evidence="1" id="KW-1133">Transmembrane helix</keyword>
<dbReference type="EMBL" id="KB446537">
    <property type="protein sequence ID" value="EME46497.1"/>
    <property type="molecule type" value="Genomic_DNA"/>
</dbReference>
<evidence type="ECO:0000313" key="3">
    <source>
        <dbReference type="Proteomes" id="UP000016933"/>
    </source>
</evidence>
<name>N1PSZ2_DOTSN</name>
<keyword evidence="1" id="KW-0472">Membrane</keyword>
<keyword evidence="3" id="KW-1185">Reference proteome</keyword>
<accession>N1PSZ2</accession>
<dbReference type="Proteomes" id="UP000016933">
    <property type="component" value="Unassembled WGS sequence"/>
</dbReference>
<feature type="transmembrane region" description="Helical" evidence="1">
    <location>
        <begin position="51"/>
        <end position="71"/>
    </location>
</feature>
<dbReference type="InterPro" id="IPR036259">
    <property type="entry name" value="MFS_trans_sf"/>
</dbReference>
<evidence type="ECO:0000256" key="1">
    <source>
        <dbReference type="SAM" id="Phobius"/>
    </source>
</evidence>
<reference evidence="2 3" key="2">
    <citation type="journal article" date="2012" name="PLoS Pathog.">
        <title>Diverse lifestyles and strategies of plant pathogenesis encoded in the genomes of eighteen Dothideomycetes fungi.</title>
        <authorList>
            <person name="Ohm R.A."/>
            <person name="Feau N."/>
            <person name="Henrissat B."/>
            <person name="Schoch C.L."/>
            <person name="Horwitz B.A."/>
            <person name="Barry K.W."/>
            <person name="Condon B.J."/>
            <person name="Copeland A.C."/>
            <person name="Dhillon B."/>
            <person name="Glaser F."/>
            <person name="Hesse C.N."/>
            <person name="Kosti I."/>
            <person name="LaButti K."/>
            <person name="Lindquist E.A."/>
            <person name="Lucas S."/>
            <person name="Salamov A.A."/>
            <person name="Bradshaw R.E."/>
            <person name="Ciuffetti L."/>
            <person name="Hamelin R.C."/>
            <person name="Kema G.H.J."/>
            <person name="Lawrence C."/>
            <person name="Scott J.A."/>
            <person name="Spatafora J.W."/>
            <person name="Turgeon B.G."/>
            <person name="de Wit P.J.G.M."/>
            <person name="Zhong S."/>
            <person name="Goodwin S.B."/>
            <person name="Grigoriev I.V."/>
        </authorList>
    </citation>
    <scope>NUCLEOTIDE SEQUENCE [LARGE SCALE GENOMIC DNA]</scope>
    <source>
        <strain evidence="3">NZE10 / CBS 128990</strain>
    </source>
</reference>
<dbReference type="eggNOG" id="KOG0254">
    <property type="taxonomic scope" value="Eukaryota"/>
</dbReference>
<gene>
    <name evidence="2" type="ORF">DOTSEDRAFT_22560</name>
</gene>
<evidence type="ECO:0000313" key="2">
    <source>
        <dbReference type="EMBL" id="EME46497.1"/>
    </source>
</evidence>